<sequence>MEIGELAYHSHLTSTTFDSRLKCVSTLARRTSEVVPCPANRVASQTRAVPGTTLRSVADSPVRLLSDAFLVSGFCVQSRTHIRHTYDHAPVLLRNRSIFILRPIAMFSFWYAPVAKARNCTPCRDLKPPKSRHWWVRCYGAEPGPAEHFDSGHT</sequence>
<dbReference type="EMBL" id="CVQI01037495">
    <property type="protein sequence ID" value="CRK48396.1"/>
    <property type="molecule type" value="Genomic_DNA"/>
</dbReference>
<accession>A0A0G4NQ00</accession>
<name>A0A0G4NQ00_VERLO</name>
<keyword evidence="3" id="KW-1185">Reference proteome</keyword>
<proteinExistence type="predicted"/>
<protein>
    <submittedName>
        <fullName evidence="2">Uncharacterized protein</fullName>
    </submittedName>
</protein>
<evidence type="ECO:0000313" key="3">
    <source>
        <dbReference type="Proteomes" id="UP000044602"/>
    </source>
</evidence>
<reference evidence="3 4" key="1">
    <citation type="submission" date="2015-05" db="EMBL/GenBank/DDBJ databases">
        <authorList>
            <person name="Fogelqvist Johan"/>
        </authorList>
    </citation>
    <scope>NUCLEOTIDE SEQUENCE [LARGE SCALE GENOMIC DNA]</scope>
    <source>
        <strain evidence="1">VL1</strain>
        <strain evidence="2">VL2</strain>
    </source>
</reference>
<dbReference type="AlphaFoldDB" id="A0A0G4NQ00"/>
<organism evidence="2 4">
    <name type="scientific">Verticillium longisporum</name>
    <name type="common">Verticillium dahliae var. longisporum</name>
    <dbReference type="NCBI Taxonomy" id="100787"/>
    <lineage>
        <taxon>Eukaryota</taxon>
        <taxon>Fungi</taxon>
        <taxon>Dikarya</taxon>
        <taxon>Ascomycota</taxon>
        <taxon>Pezizomycotina</taxon>
        <taxon>Sordariomycetes</taxon>
        <taxon>Hypocreomycetidae</taxon>
        <taxon>Glomerellales</taxon>
        <taxon>Plectosphaerellaceae</taxon>
        <taxon>Verticillium</taxon>
    </lineage>
</organism>
<evidence type="ECO:0000313" key="4">
    <source>
        <dbReference type="Proteomes" id="UP000045706"/>
    </source>
</evidence>
<evidence type="ECO:0000313" key="1">
    <source>
        <dbReference type="EMBL" id="CRK13199.1"/>
    </source>
</evidence>
<dbReference type="Proteomes" id="UP000045706">
    <property type="component" value="Unassembled WGS sequence"/>
</dbReference>
<evidence type="ECO:0000313" key="2">
    <source>
        <dbReference type="EMBL" id="CRK48396.1"/>
    </source>
</evidence>
<gene>
    <name evidence="1" type="ORF">BN1708_002556</name>
    <name evidence="2" type="ORF">BN1723_007993</name>
</gene>
<dbReference type="EMBL" id="CVQH01004446">
    <property type="protein sequence ID" value="CRK13199.1"/>
    <property type="molecule type" value="Genomic_DNA"/>
</dbReference>
<dbReference type="Proteomes" id="UP000044602">
    <property type="component" value="Unassembled WGS sequence"/>
</dbReference>